<gene>
    <name evidence="2" type="ORF">METZ01_LOCUS98321</name>
</gene>
<feature type="non-terminal residue" evidence="2">
    <location>
        <position position="1"/>
    </location>
</feature>
<reference evidence="2" key="1">
    <citation type="submission" date="2018-05" db="EMBL/GenBank/DDBJ databases">
        <authorList>
            <person name="Lanie J.A."/>
            <person name="Ng W.-L."/>
            <person name="Kazmierczak K.M."/>
            <person name="Andrzejewski T.M."/>
            <person name="Davidsen T.M."/>
            <person name="Wayne K.J."/>
            <person name="Tettelin H."/>
            <person name="Glass J.I."/>
            <person name="Rusch D."/>
            <person name="Podicherti R."/>
            <person name="Tsui H.-C.T."/>
            <person name="Winkler M.E."/>
        </authorList>
    </citation>
    <scope>NUCLEOTIDE SEQUENCE</scope>
</reference>
<dbReference type="InterPro" id="IPR010621">
    <property type="entry name" value="DUF1214"/>
</dbReference>
<evidence type="ECO:0000259" key="1">
    <source>
        <dbReference type="Pfam" id="PF06742"/>
    </source>
</evidence>
<sequence length="352" mass="39945">VSKVWSDFCDGLKLLGEVIEGVEGLNDLDRAEGYRYLTRLLRLALEMNLEHSSAEHASFYSLSHETAKIGGDNPDNFYQNANVNAAFDYEIVGDVGTVPYLSFGSKENRYSIDGRMTSTGEVDLSDLEADADGSIRILVSKYKHDGNWLPLGEKSNMVIVRQTFNDRRTELPARLTIRRINSDGNYDLLDMDLLREQLERSIAFVAGTARTFVGWVDLFKTGHFNKFDLGDQSFFQAAGGDPNICYIYAYWELAGDEVIQIRSKVPNCDYWNIQLTNVWMESLDYRFYPVHLNNASAELDDDGYLTLHISHRPLNMKNNLVTTGHDKGLLLLRWVGATEHPIPDLVRLNRSL</sequence>
<organism evidence="2">
    <name type="scientific">marine metagenome</name>
    <dbReference type="NCBI Taxonomy" id="408172"/>
    <lineage>
        <taxon>unclassified sequences</taxon>
        <taxon>metagenomes</taxon>
        <taxon>ecological metagenomes</taxon>
    </lineage>
</organism>
<accession>A0A381W0R2</accession>
<proteinExistence type="predicted"/>
<evidence type="ECO:0000313" key="2">
    <source>
        <dbReference type="EMBL" id="SVA45467.1"/>
    </source>
</evidence>
<name>A0A381W0R2_9ZZZZ</name>
<feature type="domain" description="DUF1214" evidence="1">
    <location>
        <begin position="108"/>
        <end position="159"/>
    </location>
</feature>
<dbReference type="EMBL" id="UINC01010201">
    <property type="protein sequence ID" value="SVA45467.1"/>
    <property type="molecule type" value="Genomic_DNA"/>
</dbReference>
<protein>
    <recommendedName>
        <fullName evidence="1">DUF1214 domain-containing protein</fullName>
    </recommendedName>
</protein>
<dbReference type="Pfam" id="PF06742">
    <property type="entry name" value="DUF1214"/>
    <property type="match status" value="1"/>
</dbReference>
<dbReference type="AlphaFoldDB" id="A0A381W0R2"/>